<keyword evidence="2" id="KW-0328">Glycosyltransferase</keyword>
<dbReference type="PANTHER" id="PTHR22916">
    <property type="entry name" value="GLYCOSYLTRANSFERASE"/>
    <property type="match status" value="1"/>
</dbReference>
<name>A0A174QAQ4_9FIRM</name>
<dbReference type="PANTHER" id="PTHR22916:SF65">
    <property type="entry name" value="SLR1065 PROTEIN"/>
    <property type="match status" value="1"/>
</dbReference>
<dbReference type="InterPro" id="IPR029044">
    <property type="entry name" value="Nucleotide-diphossugar_trans"/>
</dbReference>
<protein>
    <submittedName>
        <fullName evidence="2">PGL/p-HBAD biosynthesis glycosyltransferase Rv2957/MT3031</fullName>
        <ecNumber evidence="2">2.4.1.-</ecNumber>
    </submittedName>
</protein>
<dbReference type="Pfam" id="PF00535">
    <property type="entry name" value="Glycos_transf_2"/>
    <property type="match status" value="1"/>
</dbReference>
<feature type="domain" description="Glycosyltransferase 2-like" evidence="1">
    <location>
        <begin position="3"/>
        <end position="128"/>
    </location>
</feature>
<evidence type="ECO:0000259" key="1">
    <source>
        <dbReference type="Pfam" id="PF00535"/>
    </source>
</evidence>
<dbReference type="Gene3D" id="3.90.550.10">
    <property type="entry name" value="Spore Coat Polysaccharide Biosynthesis Protein SpsA, Chain A"/>
    <property type="match status" value="1"/>
</dbReference>
<dbReference type="EC" id="2.4.1.-" evidence="2"/>
<dbReference type="RefSeq" id="WP_055059385.1">
    <property type="nucleotide sequence ID" value="NZ_CZBP01000003.1"/>
</dbReference>
<dbReference type="SUPFAM" id="SSF53448">
    <property type="entry name" value="Nucleotide-diphospho-sugar transferases"/>
    <property type="match status" value="1"/>
</dbReference>
<gene>
    <name evidence="2" type="ORF">ERS852569_00466</name>
</gene>
<evidence type="ECO:0000313" key="3">
    <source>
        <dbReference type="Proteomes" id="UP000095762"/>
    </source>
</evidence>
<dbReference type="EMBL" id="CZBP01000003">
    <property type="protein sequence ID" value="CUP70372.1"/>
    <property type="molecule type" value="Genomic_DNA"/>
</dbReference>
<dbReference type="CDD" id="cd06433">
    <property type="entry name" value="GT_2_WfgS_like"/>
    <property type="match status" value="1"/>
</dbReference>
<accession>A0A174QAQ4</accession>
<dbReference type="AlphaFoldDB" id="A0A174QAQ4"/>
<sequence>MISIVTPTYNSEQYLEDCIQSIMKQRYKDYEHIVVDGGSSDGTIDILKKYENQYPLRWISEKDRGMYDAIRKGFKMARGDIFCWLNSDDMFMPWTLQVVGKVMKNSRVQWITGLPSHFNEDGINYMPILSNPIFDSWFIKHGWMEGRKLWAIQQESCFWTKDLYEKVGGIDKNCRLAGDFHLWVKFAHCTDLYTVNSVLAGFRIHEGQLSGDRNAYYAEIGSLNSIQNFASKHGYYKKAYNLYLKIKKNSSKRCSLWIQVNK</sequence>
<reference evidence="2 3" key="1">
    <citation type="submission" date="2015-09" db="EMBL/GenBank/DDBJ databases">
        <authorList>
            <consortium name="Pathogen Informatics"/>
        </authorList>
    </citation>
    <scope>NUCLEOTIDE SEQUENCE [LARGE SCALE GENOMIC DNA]</scope>
    <source>
        <strain evidence="2 3">2789STDY5834957</strain>
    </source>
</reference>
<dbReference type="Proteomes" id="UP000095762">
    <property type="component" value="Unassembled WGS sequence"/>
</dbReference>
<proteinExistence type="predicted"/>
<dbReference type="GO" id="GO:0016757">
    <property type="term" value="F:glycosyltransferase activity"/>
    <property type="evidence" value="ECO:0007669"/>
    <property type="project" value="UniProtKB-KW"/>
</dbReference>
<keyword evidence="2" id="KW-0808">Transferase</keyword>
<dbReference type="InterPro" id="IPR001173">
    <property type="entry name" value="Glyco_trans_2-like"/>
</dbReference>
<evidence type="ECO:0000313" key="2">
    <source>
        <dbReference type="EMBL" id="CUP70372.1"/>
    </source>
</evidence>
<organism evidence="2 3">
    <name type="scientific">Blautia obeum</name>
    <dbReference type="NCBI Taxonomy" id="40520"/>
    <lineage>
        <taxon>Bacteria</taxon>
        <taxon>Bacillati</taxon>
        <taxon>Bacillota</taxon>
        <taxon>Clostridia</taxon>
        <taxon>Lachnospirales</taxon>
        <taxon>Lachnospiraceae</taxon>
        <taxon>Blautia</taxon>
    </lineage>
</organism>